<name>A0A0G0UTJ1_9BACT</name>
<reference evidence="2 3" key="1">
    <citation type="journal article" date="2015" name="Nature">
        <title>rRNA introns, odd ribosomes, and small enigmatic genomes across a large radiation of phyla.</title>
        <authorList>
            <person name="Brown C.T."/>
            <person name="Hug L.A."/>
            <person name="Thomas B.C."/>
            <person name="Sharon I."/>
            <person name="Castelle C.J."/>
            <person name="Singh A."/>
            <person name="Wilkins M.J."/>
            <person name="Williams K.H."/>
            <person name="Banfield J.F."/>
        </authorList>
    </citation>
    <scope>NUCLEOTIDE SEQUENCE [LARGE SCALE GENOMIC DNA]</scope>
</reference>
<evidence type="ECO:0000313" key="2">
    <source>
        <dbReference type="EMBL" id="KKR62985.1"/>
    </source>
</evidence>
<dbReference type="EMBL" id="LBZB01000018">
    <property type="protein sequence ID" value="KKR62985.1"/>
    <property type="molecule type" value="Genomic_DNA"/>
</dbReference>
<dbReference type="AlphaFoldDB" id="A0A0G0UTJ1"/>
<feature type="transmembrane region" description="Helical" evidence="1">
    <location>
        <begin position="142"/>
        <end position="158"/>
    </location>
</feature>
<evidence type="ECO:0000256" key="1">
    <source>
        <dbReference type="SAM" id="Phobius"/>
    </source>
</evidence>
<organism evidence="2 3">
    <name type="scientific">Candidatus Woesebacteria bacterium GW2011_GWA1_40_45</name>
    <dbReference type="NCBI Taxonomy" id="1618554"/>
    <lineage>
        <taxon>Bacteria</taxon>
        <taxon>Candidatus Woeseibacteriota</taxon>
    </lineage>
</organism>
<comment type="caution">
    <text evidence="2">The sequence shown here is derived from an EMBL/GenBank/DDBJ whole genome shotgun (WGS) entry which is preliminary data.</text>
</comment>
<feature type="transmembrane region" description="Helical" evidence="1">
    <location>
        <begin position="165"/>
        <end position="183"/>
    </location>
</feature>
<accession>A0A0G0UTJ1</accession>
<feature type="transmembrane region" description="Helical" evidence="1">
    <location>
        <begin position="16"/>
        <end position="37"/>
    </location>
</feature>
<keyword evidence="1" id="KW-0472">Membrane</keyword>
<feature type="transmembrane region" description="Helical" evidence="1">
    <location>
        <begin position="44"/>
        <end position="62"/>
    </location>
</feature>
<sequence length="210" mass="24625">MRKIILVLLISITNFWIWRIFVQSAGMAIILVLLSIFLVLRLKWLSLIFFILLSIFLLKTSFDTNLLYVSPLENDKLENRHEYYAQSLGRLYRNRIGIYLHKNISPYVSRFEKNLAYNLDPNLYFFASHPRERLGIDEFNKFPLIALPFFLIGLGVLLSGRHYFLIGYFVLSIIVSGFIFPGYRLGPILIFPFMISILYLGLLKVINRFS</sequence>
<protein>
    <submittedName>
        <fullName evidence="2">Uncharacterized protein</fullName>
    </submittedName>
</protein>
<keyword evidence="1" id="KW-1133">Transmembrane helix</keyword>
<feature type="transmembrane region" description="Helical" evidence="1">
    <location>
        <begin position="189"/>
        <end position="206"/>
    </location>
</feature>
<dbReference type="Proteomes" id="UP000034613">
    <property type="component" value="Unassembled WGS sequence"/>
</dbReference>
<keyword evidence="1" id="KW-0812">Transmembrane</keyword>
<evidence type="ECO:0000313" key="3">
    <source>
        <dbReference type="Proteomes" id="UP000034613"/>
    </source>
</evidence>
<gene>
    <name evidence="2" type="ORF">UU03_C0018G0004</name>
</gene>
<proteinExistence type="predicted"/>